<keyword evidence="3" id="KW-1185">Reference proteome</keyword>
<reference evidence="2 3" key="1">
    <citation type="submission" date="2015-02" db="EMBL/GenBank/DDBJ databases">
        <authorList>
            <person name="Chooi Y.-H."/>
        </authorList>
    </citation>
    <scope>NUCLEOTIDE SEQUENCE [LARGE SCALE GENOMIC DNA]</scope>
    <source>
        <strain evidence="2">E3</strain>
    </source>
</reference>
<dbReference type="AlphaFoldDB" id="A0A0G4IZZ5"/>
<evidence type="ECO:0000313" key="3">
    <source>
        <dbReference type="Proteomes" id="UP000039324"/>
    </source>
</evidence>
<dbReference type="InterPro" id="IPR007751">
    <property type="entry name" value="DUF676_lipase-like"/>
</dbReference>
<feature type="domain" description="DUF676" evidence="1">
    <location>
        <begin position="10"/>
        <end position="100"/>
    </location>
</feature>
<gene>
    <name evidence="2" type="ORF">PBRA_008265</name>
</gene>
<evidence type="ECO:0000313" key="2">
    <source>
        <dbReference type="EMBL" id="CEP00953.1"/>
    </source>
</evidence>
<dbReference type="Pfam" id="PF05057">
    <property type="entry name" value="DUF676"/>
    <property type="match status" value="1"/>
</dbReference>
<dbReference type="OrthoDB" id="273452at2759"/>
<organism evidence="2 3">
    <name type="scientific">Plasmodiophora brassicae</name>
    <name type="common">Clubroot disease agent</name>
    <dbReference type="NCBI Taxonomy" id="37360"/>
    <lineage>
        <taxon>Eukaryota</taxon>
        <taxon>Sar</taxon>
        <taxon>Rhizaria</taxon>
        <taxon>Endomyxa</taxon>
        <taxon>Phytomyxea</taxon>
        <taxon>Plasmodiophorida</taxon>
        <taxon>Plasmodiophoridae</taxon>
        <taxon>Plasmodiophora</taxon>
    </lineage>
</organism>
<name>A0A0G4IZZ5_PLABS</name>
<accession>A0A0G4IZZ5</accession>
<dbReference type="PANTHER" id="PTHR12482">
    <property type="entry name" value="LIPASE ROG1-RELATED-RELATED"/>
    <property type="match status" value="1"/>
</dbReference>
<dbReference type="EMBL" id="CDSF01000105">
    <property type="protein sequence ID" value="CEP00953.1"/>
    <property type="molecule type" value="Genomic_DNA"/>
</dbReference>
<dbReference type="InterPro" id="IPR044294">
    <property type="entry name" value="Lipase-like"/>
</dbReference>
<evidence type="ECO:0000259" key="1">
    <source>
        <dbReference type="Pfam" id="PF05057"/>
    </source>
</evidence>
<proteinExistence type="predicted"/>
<dbReference type="Proteomes" id="UP000039324">
    <property type="component" value="Unassembled WGS sequence"/>
</dbReference>
<protein>
    <recommendedName>
        <fullName evidence="1">DUF676 domain-containing protein</fullName>
    </recommendedName>
</protein>
<dbReference type="PANTHER" id="PTHR12482:SF62">
    <property type="entry name" value="LIPASE ROG1-RELATED"/>
    <property type="match status" value="1"/>
</dbReference>
<sequence length="227" mass="25032">MLADRHVIPDRVTPVAYVTFATPHLGSRQHRHLLGTWAPSWASASLFGTTGRQLMLDDDDAGPPLLVRLARPPFITGLALFQKRVAYGNVHGDGIVHYATSTVRRFNPFDGAAPAAPWVVVEDKHDNGDRRPRNAHVNEMVGNLERLDWQRLAVRPGRSLFAHVDIVVVLEAFSAPYGRPIVDDVAERVIGALHDQLLLHPAPSSSLLVRMVDDVLFGSDDADRPAR</sequence>